<organism evidence="1 2">
    <name type="scientific">Pisum sativum</name>
    <name type="common">Garden pea</name>
    <name type="synonym">Lathyrus oleraceus</name>
    <dbReference type="NCBI Taxonomy" id="3888"/>
    <lineage>
        <taxon>Eukaryota</taxon>
        <taxon>Viridiplantae</taxon>
        <taxon>Streptophyta</taxon>
        <taxon>Embryophyta</taxon>
        <taxon>Tracheophyta</taxon>
        <taxon>Spermatophyta</taxon>
        <taxon>Magnoliopsida</taxon>
        <taxon>eudicotyledons</taxon>
        <taxon>Gunneridae</taxon>
        <taxon>Pentapetalae</taxon>
        <taxon>rosids</taxon>
        <taxon>fabids</taxon>
        <taxon>Fabales</taxon>
        <taxon>Fabaceae</taxon>
        <taxon>Papilionoideae</taxon>
        <taxon>50 kb inversion clade</taxon>
        <taxon>NPAAA clade</taxon>
        <taxon>Hologalegina</taxon>
        <taxon>IRL clade</taxon>
        <taxon>Fabeae</taxon>
        <taxon>Lathyrus</taxon>
    </lineage>
</organism>
<comment type="caution">
    <text evidence="1">The sequence shown here is derived from an EMBL/GenBank/DDBJ whole genome shotgun (WGS) entry which is preliminary data.</text>
</comment>
<dbReference type="AlphaFoldDB" id="A0A9D5AB53"/>
<reference evidence="1 2" key="1">
    <citation type="journal article" date="2022" name="Nat. Genet.">
        <title>Improved pea reference genome and pan-genome highlight genomic features and evolutionary characteristics.</title>
        <authorList>
            <person name="Yang T."/>
            <person name="Liu R."/>
            <person name="Luo Y."/>
            <person name="Hu S."/>
            <person name="Wang D."/>
            <person name="Wang C."/>
            <person name="Pandey M.K."/>
            <person name="Ge S."/>
            <person name="Xu Q."/>
            <person name="Li N."/>
            <person name="Li G."/>
            <person name="Huang Y."/>
            <person name="Saxena R.K."/>
            <person name="Ji Y."/>
            <person name="Li M."/>
            <person name="Yan X."/>
            <person name="He Y."/>
            <person name="Liu Y."/>
            <person name="Wang X."/>
            <person name="Xiang C."/>
            <person name="Varshney R.K."/>
            <person name="Ding H."/>
            <person name="Gao S."/>
            <person name="Zong X."/>
        </authorList>
    </citation>
    <scope>NUCLEOTIDE SEQUENCE [LARGE SCALE GENOMIC DNA]</scope>
    <source>
        <strain evidence="1 2">cv. Zhongwan 6</strain>
    </source>
</reference>
<proteinExistence type="predicted"/>
<dbReference type="EMBL" id="JAMSHJ010000006">
    <property type="protein sequence ID" value="KAI5399140.1"/>
    <property type="molecule type" value="Genomic_DNA"/>
</dbReference>
<name>A0A9D5AB53_PEA</name>
<protein>
    <submittedName>
        <fullName evidence="1">Uncharacterized protein</fullName>
    </submittedName>
</protein>
<gene>
    <name evidence="1" type="ORF">KIW84_064500</name>
</gene>
<sequence length="155" mass="17563">MAMTTTTTQPTAFTQEYSLPIELDSQAWYREVLLEGFLESNGLYYFPNLTLNKASSLSTSFINSSETTLTSLPVTNTDVSLSPSIHRLQPSYPPPQNDHPMLTREKTEHSKPKVFIAHTEPTSVKQALLKLEWVHAMKSEYDALMANHKCYSIEH</sequence>
<dbReference type="Gramene" id="Psat06G0450000-T1">
    <property type="protein sequence ID" value="KAI5399140.1"/>
    <property type="gene ID" value="KIW84_064500"/>
</dbReference>
<keyword evidence="2" id="KW-1185">Reference proteome</keyword>
<evidence type="ECO:0000313" key="2">
    <source>
        <dbReference type="Proteomes" id="UP001058974"/>
    </source>
</evidence>
<evidence type="ECO:0000313" key="1">
    <source>
        <dbReference type="EMBL" id="KAI5399140.1"/>
    </source>
</evidence>
<dbReference type="Proteomes" id="UP001058974">
    <property type="component" value="Chromosome 6"/>
</dbReference>
<accession>A0A9D5AB53</accession>